<organism evidence="3 4">
    <name type="scientific">Faecalibacillus faecis</name>
    <dbReference type="NCBI Taxonomy" id="1982628"/>
    <lineage>
        <taxon>Bacteria</taxon>
        <taxon>Bacillati</taxon>
        <taxon>Bacillota</taxon>
        <taxon>Erysipelotrichia</taxon>
        <taxon>Erysipelotrichales</taxon>
        <taxon>Coprobacillaceae</taxon>
        <taxon>Faecalibacillus</taxon>
    </lineage>
</organism>
<keyword evidence="4" id="KW-1185">Reference proteome</keyword>
<dbReference type="EMBL" id="PYLP01000003">
    <property type="protein sequence ID" value="PST41450.1"/>
    <property type="molecule type" value="Genomic_DNA"/>
</dbReference>
<evidence type="ECO:0000313" key="3">
    <source>
        <dbReference type="EMBL" id="PST41450.1"/>
    </source>
</evidence>
<dbReference type="EMBL" id="PYLP01000057">
    <property type="protein sequence ID" value="PST35381.1"/>
    <property type="molecule type" value="Genomic_DNA"/>
</dbReference>
<feature type="non-terminal residue" evidence="3">
    <location>
        <position position="66"/>
    </location>
</feature>
<dbReference type="Proteomes" id="UP000241201">
    <property type="component" value="Unassembled WGS sequence"/>
</dbReference>
<sequence length="66" mass="7456">MTRNKRDPKKVALAQAIIDAYNPNSVEDMNDALKDLFGPLFESMLQGEMNNHLGYESNDKGIKQTE</sequence>
<name>A0A2T3G1P3_9FIRM</name>
<accession>A0A2T3G1P3</accession>
<protein>
    <submittedName>
        <fullName evidence="3">IS256 family transposase</fullName>
    </submittedName>
</protein>
<dbReference type="EMBL" id="PYLP01000033">
    <property type="protein sequence ID" value="PST35509.1"/>
    <property type="molecule type" value="Genomic_DNA"/>
</dbReference>
<proteinExistence type="predicted"/>
<dbReference type="AlphaFoldDB" id="A0A2T3G1P3"/>
<reference evidence="3" key="2">
    <citation type="journal article" date="2019" name="Int. J. Syst. Evol. Microbiol.">
        <title>Faecalibacillus intestinalis gen. nov., sp. nov. and Faecalibacillus faecis sp. nov., isolated from human faeces.</title>
        <authorList>
            <person name="Seo B."/>
            <person name="Jeon K."/>
            <person name="Baek I."/>
            <person name="Lee Y.M."/>
            <person name="Baek K."/>
            <person name="Ko G."/>
        </authorList>
    </citation>
    <scope>NUCLEOTIDE SEQUENCE</scope>
    <source>
        <strain evidence="3">SNUG30370</strain>
    </source>
</reference>
<evidence type="ECO:0000313" key="4">
    <source>
        <dbReference type="Proteomes" id="UP000241201"/>
    </source>
</evidence>
<comment type="caution">
    <text evidence="3">The sequence shown here is derived from an EMBL/GenBank/DDBJ whole genome shotgun (WGS) entry which is preliminary data.</text>
</comment>
<evidence type="ECO:0000313" key="1">
    <source>
        <dbReference type="EMBL" id="PST35381.1"/>
    </source>
</evidence>
<gene>
    <name evidence="3" type="ORF">C7U55_04710</name>
    <name evidence="2" type="ORF">C7U55_12915</name>
    <name evidence="1" type="ORF">C7U55_13405</name>
</gene>
<evidence type="ECO:0000313" key="2">
    <source>
        <dbReference type="EMBL" id="PST35509.1"/>
    </source>
</evidence>
<reference evidence="4" key="1">
    <citation type="submission" date="2018-03" db="EMBL/GenBank/DDBJ databases">
        <title>Lachnoclostridium SNUG30370 gen.nov., sp.nov., isolated from human faeces.</title>
        <authorList>
            <person name="Seo B."/>
            <person name="Jeon K."/>
            <person name="Ko G."/>
        </authorList>
    </citation>
    <scope>NUCLEOTIDE SEQUENCE [LARGE SCALE GENOMIC DNA]</scope>
    <source>
        <strain evidence="4">SNUG30370</strain>
    </source>
</reference>